<comment type="subcellular location">
    <subcellularLocation>
        <location evidence="8">Cell inner membrane</location>
        <topology evidence="8">Multi-pass membrane protein</topology>
    </subcellularLocation>
    <subcellularLocation>
        <location evidence="1">Cell membrane</location>
        <topology evidence="1">Multi-pass membrane protein</topology>
    </subcellularLocation>
</comment>
<dbReference type="AlphaFoldDB" id="A0A240UKD6"/>
<dbReference type="OrthoDB" id="9814303at2"/>
<feature type="transmembrane region" description="Helical" evidence="8">
    <location>
        <begin position="249"/>
        <end position="267"/>
    </location>
</feature>
<feature type="transmembrane region" description="Helical" evidence="8">
    <location>
        <begin position="134"/>
        <end position="160"/>
    </location>
</feature>
<keyword evidence="4" id="KW-1003">Cell membrane</keyword>
<keyword evidence="8" id="KW-0997">Cell inner membrane</keyword>
<feature type="transmembrane region" description="Helical" evidence="8">
    <location>
        <begin position="213"/>
        <end position="237"/>
    </location>
</feature>
<dbReference type="GO" id="GO:0042910">
    <property type="term" value="F:xenobiotic transmembrane transporter activity"/>
    <property type="evidence" value="ECO:0007669"/>
    <property type="project" value="InterPro"/>
</dbReference>
<dbReference type="GO" id="GO:1990961">
    <property type="term" value="P:xenobiotic detoxification by transmembrane export across the plasma membrane"/>
    <property type="evidence" value="ECO:0007669"/>
    <property type="project" value="InterPro"/>
</dbReference>
<feature type="transmembrane region" description="Helical" evidence="8">
    <location>
        <begin position="44"/>
        <end position="64"/>
    </location>
</feature>
<keyword evidence="7 8" id="KW-0472">Membrane</keyword>
<dbReference type="RefSeq" id="WP_086899219.1">
    <property type="nucleotide sequence ID" value="NZ_CP021358.1"/>
</dbReference>
<dbReference type="InterPro" id="IPR011701">
    <property type="entry name" value="MFS"/>
</dbReference>
<feature type="transmembrane region" description="Helical" evidence="8">
    <location>
        <begin position="312"/>
        <end position="331"/>
    </location>
</feature>
<keyword evidence="5 8" id="KW-0812">Transmembrane</keyword>
<dbReference type="InterPro" id="IPR020846">
    <property type="entry name" value="MFS_dom"/>
</dbReference>
<dbReference type="Proteomes" id="UP000194457">
    <property type="component" value="Chromosome"/>
</dbReference>
<dbReference type="InterPro" id="IPR004812">
    <property type="entry name" value="Efflux_drug-R_Bcr/CmlA"/>
</dbReference>
<dbReference type="PANTHER" id="PTHR42718:SF9">
    <property type="entry name" value="MAJOR FACILITATOR SUPERFAMILY MULTIDRUG TRANSPORTER MFSC"/>
    <property type="match status" value="1"/>
</dbReference>
<evidence type="ECO:0000256" key="7">
    <source>
        <dbReference type="ARBA" id="ARBA00023136"/>
    </source>
</evidence>
<dbReference type="InterPro" id="IPR036259">
    <property type="entry name" value="MFS_trans_sf"/>
</dbReference>
<organism evidence="9 10">
    <name type="scientific">Kushneria marisflavi</name>
    <dbReference type="NCBI Taxonomy" id="157779"/>
    <lineage>
        <taxon>Bacteria</taxon>
        <taxon>Pseudomonadati</taxon>
        <taxon>Pseudomonadota</taxon>
        <taxon>Gammaproteobacteria</taxon>
        <taxon>Oceanospirillales</taxon>
        <taxon>Halomonadaceae</taxon>
        <taxon>Kushneria</taxon>
    </lineage>
</organism>
<dbReference type="Pfam" id="PF07690">
    <property type="entry name" value="MFS_1"/>
    <property type="match status" value="1"/>
</dbReference>
<dbReference type="CDD" id="cd17320">
    <property type="entry name" value="MFS_MdfA_MDR_like"/>
    <property type="match status" value="1"/>
</dbReference>
<feature type="transmembrane region" description="Helical" evidence="8">
    <location>
        <begin position="101"/>
        <end position="122"/>
    </location>
</feature>
<accession>A0A240UKD6</accession>
<evidence type="ECO:0000313" key="9">
    <source>
        <dbReference type="EMBL" id="ART61964.1"/>
    </source>
</evidence>
<feature type="transmembrane region" description="Helical" evidence="8">
    <location>
        <begin position="343"/>
        <end position="363"/>
    </location>
</feature>
<dbReference type="PROSITE" id="PS00216">
    <property type="entry name" value="SUGAR_TRANSPORT_1"/>
    <property type="match status" value="1"/>
</dbReference>
<dbReference type="InterPro" id="IPR005829">
    <property type="entry name" value="Sugar_transporter_CS"/>
</dbReference>
<feature type="transmembrane region" description="Helical" evidence="8">
    <location>
        <begin position="166"/>
        <end position="184"/>
    </location>
</feature>
<evidence type="ECO:0000256" key="8">
    <source>
        <dbReference type="RuleBase" id="RU365088"/>
    </source>
</evidence>
<reference evidence="9 10" key="1">
    <citation type="submission" date="2017-05" db="EMBL/GenBank/DDBJ databases">
        <authorList>
            <person name="Song R."/>
            <person name="Chenine A.L."/>
            <person name="Ruprecht R.M."/>
        </authorList>
    </citation>
    <scope>NUCLEOTIDE SEQUENCE [LARGE SCALE GENOMIC DNA]</scope>
    <source>
        <strain evidence="9">SW32</strain>
    </source>
</reference>
<dbReference type="Gene3D" id="1.20.1720.10">
    <property type="entry name" value="Multidrug resistance protein D"/>
    <property type="match status" value="1"/>
</dbReference>
<evidence type="ECO:0000256" key="2">
    <source>
        <dbReference type="ARBA" id="ARBA00006236"/>
    </source>
</evidence>
<comment type="similarity">
    <text evidence="2 8">Belongs to the major facilitator superfamily. Bcr/CmlA family.</text>
</comment>
<evidence type="ECO:0000256" key="5">
    <source>
        <dbReference type="ARBA" id="ARBA00022692"/>
    </source>
</evidence>
<dbReference type="PANTHER" id="PTHR42718">
    <property type="entry name" value="MAJOR FACILITATOR SUPERFAMILY MULTIDRUG TRANSPORTER MFSC"/>
    <property type="match status" value="1"/>
</dbReference>
<feature type="transmembrane region" description="Helical" evidence="8">
    <location>
        <begin position="12"/>
        <end position="32"/>
    </location>
</feature>
<evidence type="ECO:0000256" key="3">
    <source>
        <dbReference type="ARBA" id="ARBA00022448"/>
    </source>
</evidence>
<dbReference type="SUPFAM" id="SSF103473">
    <property type="entry name" value="MFS general substrate transporter"/>
    <property type="match status" value="1"/>
</dbReference>
<gene>
    <name evidence="9" type="ORF">B9H00_01825</name>
</gene>
<keyword evidence="6 8" id="KW-1133">Transmembrane helix</keyword>
<dbReference type="KEGG" id="kma:B9H00_01825"/>
<feature type="transmembrane region" description="Helical" evidence="8">
    <location>
        <begin position="279"/>
        <end position="300"/>
    </location>
</feature>
<feature type="transmembrane region" description="Helical" evidence="8">
    <location>
        <begin position="76"/>
        <end position="95"/>
    </location>
</feature>
<dbReference type="PROSITE" id="PS50850">
    <property type="entry name" value="MFS"/>
    <property type="match status" value="1"/>
</dbReference>
<dbReference type="NCBIfam" id="TIGR00710">
    <property type="entry name" value="efflux_Bcr_CflA"/>
    <property type="match status" value="1"/>
</dbReference>
<dbReference type="EMBL" id="CP021358">
    <property type="protein sequence ID" value="ART61964.1"/>
    <property type="molecule type" value="Genomic_DNA"/>
</dbReference>
<feature type="transmembrane region" description="Helical" evidence="8">
    <location>
        <begin position="369"/>
        <end position="390"/>
    </location>
</feature>
<evidence type="ECO:0000256" key="6">
    <source>
        <dbReference type="ARBA" id="ARBA00022989"/>
    </source>
</evidence>
<proteinExistence type="inferred from homology"/>
<evidence type="ECO:0000256" key="1">
    <source>
        <dbReference type="ARBA" id="ARBA00004651"/>
    </source>
</evidence>
<sequence>MGTFPGNRRLIAMMMALIVLTPLGVDIFLPSLPMVAQDFALDTAGIKWSITLYLISMGAGQLVAGPLVDGLGRRPMAIAGALLYGLAAALCLMADQITLFYIGRLLQGLGASLATVVAFSCVRDRFDGNRRAGIYSFLNAAVCVVPALAPLLGSLLAAFWHWRASFIFMTVFALGVALFCLWGLEETRPAGEHKSRLSHYGRDVVTILRDGQFVFHVLIAMTGMTVILVYVTTSPILLMDQAGLSELAFGGWFGAIAAINVVAYFLAPRLISSLGQHRAIQAGLAVMVMGGCCHALFYSVSGSDVASFMLPNAVMVTGFSLTLGAALSLALEPYADRAGLASSLAGCCQMGGGALMASLLTWLPLSPQWILALTGIIGAGGLLLTALMTCHRHRVLA</sequence>
<evidence type="ECO:0000256" key="4">
    <source>
        <dbReference type="ARBA" id="ARBA00022475"/>
    </source>
</evidence>
<keyword evidence="10" id="KW-1185">Reference proteome</keyword>
<keyword evidence="3 8" id="KW-0813">Transport</keyword>
<dbReference type="GO" id="GO:0005886">
    <property type="term" value="C:plasma membrane"/>
    <property type="evidence" value="ECO:0007669"/>
    <property type="project" value="UniProtKB-SubCell"/>
</dbReference>
<name>A0A240UKD6_9GAMM</name>
<evidence type="ECO:0000313" key="10">
    <source>
        <dbReference type="Proteomes" id="UP000194457"/>
    </source>
</evidence>
<protein>
    <recommendedName>
        <fullName evidence="8">Bcr/CflA family efflux transporter</fullName>
    </recommendedName>
</protein>